<sequence>MQSPFELIKKSLLIVLFWWVVLALIRMRKVGINHEGFLLNVDSILLLFFMIISLITVYFFLFLFDSEKSRALQRRISPVEIDGLTVNLGNHFTKNVHSKKVGAVKSHLTNFRTLGSQKDKNTLSISKLLKHESIFEALFNALEDHDRQQINDYLKQLIEHIESFKYTGISTLRPVTGKGKAINLKNNPLVILTALFPFYSWSELRNSKHINSLNLHEKRVLFQARGLYDIYYKNSYNQTEVPYIAPTESYRYPQMPIHIQNGKPSPILDEPVALIELERFIKGFKPLAITTLDVKEEAYSIEMLFGLLVELISENDRINGKVTDKRIGMFAEGDLYLYNEKLFKELRKLFRLTYPQFGNKVGSIPMAIYGYLQEQGYLNVVMEGNDGEDITYTNGELLSVEWVSSENDKPIITNGILRIKAIGSLSHIRSIVKKASNYPRIRGIDEQDAIEGSLRYETLFGQTGKLDDASPDNSILSKLEQQAKNDIAIGNSALNIEEPDLAENQHEDIISELENELENPVPHESIMETTSIDIDAELMPVDDQFQQIDFLGSDFGSVSSEVITGADSIEVTQPEGTLEGVITDFLNKLTESSQDQTSIAPESPLDGIPQDQQNPMAAAKDGETTTVPATKPKRARKKPESNEETKTSRLAPSPKISNAALKSRINEHMVMLRSDFFNGTRLDHVKQEDMGWTIFNTHLHEFFDQTLIGGLTKFHKEADLYEVSFNYIKPDDQATKRVKQVKLVRIYKSGENKLYKNISADEWTKTNIRALMVKMFRQLEGMKRQDKVRLGINAKLLPANALYHTIYSFPKENLGTIFGEHATVIQNLLNCITQHPNDPLFKETKEELFVSARSNDGTETFVELKLLKNG</sequence>
<feature type="transmembrane region" description="Helical" evidence="2">
    <location>
        <begin position="12"/>
        <end position="32"/>
    </location>
</feature>
<evidence type="ECO:0000256" key="2">
    <source>
        <dbReference type="SAM" id="Phobius"/>
    </source>
</evidence>
<name>A0A1S8CSA2_9GAMM</name>
<accession>A0A1S8CSA2</accession>
<evidence type="ECO:0000313" key="3">
    <source>
        <dbReference type="EMBL" id="ONG37382.1"/>
    </source>
</evidence>
<organism evidence="3 4">
    <name type="scientific">Alkanindiges hydrocarboniclasticus</name>
    <dbReference type="NCBI Taxonomy" id="1907941"/>
    <lineage>
        <taxon>Bacteria</taxon>
        <taxon>Pseudomonadati</taxon>
        <taxon>Pseudomonadota</taxon>
        <taxon>Gammaproteobacteria</taxon>
        <taxon>Moraxellales</taxon>
        <taxon>Moraxellaceae</taxon>
        <taxon>Alkanindiges</taxon>
    </lineage>
</organism>
<keyword evidence="4" id="KW-1185">Reference proteome</keyword>
<evidence type="ECO:0000256" key="1">
    <source>
        <dbReference type="SAM" id="MobiDB-lite"/>
    </source>
</evidence>
<dbReference type="AlphaFoldDB" id="A0A1S8CSA2"/>
<reference evidence="3 4" key="1">
    <citation type="submission" date="2016-10" db="EMBL/GenBank/DDBJ databases">
        <title>Draft Genome sequence of Alkanindiges sp. strain H1.</title>
        <authorList>
            <person name="Subhash Y."/>
            <person name="Lee S."/>
        </authorList>
    </citation>
    <scope>NUCLEOTIDE SEQUENCE [LARGE SCALE GENOMIC DNA]</scope>
    <source>
        <strain evidence="3 4">H1</strain>
    </source>
</reference>
<dbReference type="STRING" id="1907941.BKE30_14735"/>
<evidence type="ECO:0000313" key="4">
    <source>
        <dbReference type="Proteomes" id="UP000192132"/>
    </source>
</evidence>
<dbReference type="Proteomes" id="UP000192132">
    <property type="component" value="Unassembled WGS sequence"/>
</dbReference>
<dbReference type="RefSeq" id="WP_076879346.1">
    <property type="nucleotide sequence ID" value="NZ_MLCN01000055.1"/>
</dbReference>
<keyword evidence="2" id="KW-0812">Transmembrane</keyword>
<feature type="compositionally biased region" description="Basic and acidic residues" evidence="1">
    <location>
        <begin position="638"/>
        <end position="647"/>
    </location>
</feature>
<gene>
    <name evidence="3" type="ORF">BKE30_14735</name>
</gene>
<proteinExistence type="predicted"/>
<keyword evidence="2" id="KW-1133">Transmembrane helix</keyword>
<feature type="transmembrane region" description="Helical" evidence="2">
    <location>
        <begin position="44"/>
        <end position="64"/>
    </location>
</feature>
<comment type="caution">
    <text evidence="3">The sequence shown here is derived from an EMBL/GenBank/DDBJ whole genome shotgun (WGS) entry which is preliminary data.</text>
</comment>
<dbReference type="EMBL" id="MLCN01000055">
    <property type="protein sequence ID" value="ONG37382.1"/>
    <property type="molecule type" value="Genomic_DNA"/>
</dbReference>
<protein>
    <submittedName>
        <fullName evidence="3">Uncharacterized protein</fullName>
    </submittedName>
</protein>
<feature type="region of interest" description="Disordered" evidence="1">
    <location>
        <begin position="592"/>
        <end position="658"/>
    </location>
</feature>
<keyword evidence="2" id="KW-0472">Membrane</keyword>